<name>A0A834XPZ5_APHGI</name>
<evidence type="ECO:0000313" key="2">
    <source>
        <dbReference type="Proteomes" id="UP000639338"/>
    </source>
</evidence>
<proteinExistence type="predicted"/>
<protein>
    <submittedName>
        <fullName evidence="1">Uncharacterized protein</fullName>
    </submittedName>
</protein>
<reference evidence="1 2" key="1">
    <citation type="submission" date="2020-08" db="EMBL/GenBank/DDBJ databases">
        <title>Aphidius gifuensis genome sequencing and assembly.</title>
        <authorList>
            <person name="Du Z."/>
        </authorList>
    </citation>
    <scope>NUCLEOTIDE SEQUENCE [LARGE SCALE GENOMIC DNA]</scope>
    <source>
        <strain evidence="1">YNYX2018</strain>
        <tissue evidence="1">Adults</tissue>
    </source>
</reference>
<organism evidence="1 2">
    <name type="scientific">Aphidius gifuensis</name>
    <name type="common">Parasitoid wasp</name>
    <dbReference type="NCBI Taxonomy" id="684658"/>
    <lineage>
        <taxon>Eukaryota</taxon>
        <taxon>Metazoa</taxon>
        <taxon>Ecdysozoa</taxon>
        <taxon>Arthropoda</taxon>
        <taxon>Hexapoda</taxon>
        <taxon>Insecta</taxon>
        <taxon>Pterygota</taxon>
        <taxon>Neoptera</taxon>
        <taxon>Endopterygota</taxon>
        <taxon>Hymenoptera</taxon>
        <taxon>Apocrita</taxon>
        <taxon>Ichneumonoidea</taxon>
        <taxon>Braconidae</taxon>
        <taxon>Aphidiinae</taxon>
        <taxon>Aphidius</taxon>
    </lineage>
</organism>
<comment type="caution">
    <text evidence="1">The sequence shown here is derived from an EMBL/GenBank/DDBJ whole genome shotgun (WGS) entry which is preliminary data.</text>
</comment>
<accession>A0A834XPZ5</accession>
<gene>
    <name evidence="1" type="ORF">HCN44_008024</name>
</gene>
<sequence length="383" mass="43669">MSEVVKIPLRLVKTTYHITTQNTTKFLLQSICHMKNACSQIIKNLIASVKSSHSSQKSVGCWKIIKMYPVPSTFIVMNIAIIYCAYKITTNSGFRLRIFMLIAAREETLKYSIIPSKTITSSVLFDDSQVSIFTRGGVELLQNDNTRNLILSEELDANIQKPFPRGEPVSIKIIGVNGLLDNGKLTLKTAEDSNKTLIYHHTLSLEIKKTSTTSQDEIAAKETESSEIQQRKISKFNISIPDNELSLKTSKGEYKWPDTSVVRFNLVYSYILPITENFSFSFQRIVKIQADDSDEVFYFKQNVNFEYDRKLDGNLQNRIIAKELSGEEEVSKTTFVEFDSGTVVFKTQDGKKIVARQRCQITLYEGVEKIYLYAKPYLTLDYV</sequence>
<dbReference type="AlphaFoldDB" id="A0A834XPZ5"/>
<evidence type="ECO:0000313" key="1">
    <source>
        <dbReference type="EMBL" id="KAF7989350.1"/>
    </source>
</evidence>
<keyword evidence="2" id="KW-1185">Reference proteome</keyword>
<dbReference type="EMBL" id="JACMRX010000005">
    <property type="protein sequence ID" value="KAF7989350.1"/>
    <property type="molecule type" value="Genomic_DNA"/>
</dbReference>
<dbReference type="Proteomes" id="UP000639338">
    <property type="component" value="Unassembled WGS sequence"/>
</dbReference>